<sequence>MLCYVYVCFLLCACYPVCVLPWKNSSYLQSWSFWSSSPHIGPSKKLIMTEETSQWDQVEGMVKEFKRGEILAKLFSHLVSWERSPGEKINAGNSWQPSRLARGEEGFFP</sequence>
<evidence type="ECO:0000313" key="4">
    <source>
        <dbReference type="Proteomes" id="UP001482620"/>
    </source>
</evidence>
<evidence type="ECO:0000313" key="3">
    <source>
        <dbReference type="EMBL" id="MEQ2231276.1"/>
    </source>
</evidence>
<organism evidence="3 4">
    <name type="scientific">Ilyodon furcidens</name>
    <name type="common">goldbreast splitfin</name>
    <dbReference type="NCBI Taxonomy" id="33524"/>
    <lineage>
        <taxon>Eukaryota</taxon>
        <taxon>Metazoa</taxon>
        <taxon>Chordata</taxon>
        <taxon>Craniata</taxon>
        <taxon>Vertebrata</taxon>
        <taxon>Euteleostomi</taxon>
        <taxon>Actinopterygii</taxon>
        <taxon>Neopterygii</taxon>
        <taxon>Teleostei</taxon>
        <taxon>Neoteleostei</taxon>
        <taxon>Acanthomorphata</taxon>
        <taxon>Ovalentaria</taxon>
        <taxon>Atherinomorphae</taxon>
        <taxon>Cyprinodontiformes</taxon>
        <taxon>Goodeidae</taxon>
        <taxon>Ilyodon</taxon>
    </lineage>
</organism>
<name>A0ABV0TGZ8_9TELE</name>
<gene>
    <name evidence="3" type="ORF">ILYODFUR_037897</name>
</gene>
<keyword evidence="2" id="KW-0732">Signal</keyword>
<protein>
    <submittedName>
        <fullName evidence="3">Uncharacterized protein</fullName>
    </submittedName>
</protein>
<keyword evidence="4" id="KW-1185">Reference proteome</keyword>
<evidence type="ECO:0000256" key="2">
    <source>
        <dbReference type="SAM" id="SignalP"/>
    </source>
</evidence>
<feature type="signal peptide" evidence="2">
    <location>
        <begin position="1"/>
        <end position="19"/>
    </location>
</feature>
<reference evidence="3 4" key="1">
    <citation type="submission" date="2021-06" db="EMBL/GenBank/DDBJ databases">
        <authorList>
            <person name="Palmer J.M."/>
        </authorList>
    </citation>
    <scope>NUCLEOTIDE SEQUENCE [LARGE SCALE GENOMIC DNA]</scope>
    <source>
        <strain evidence="4">if_2019</strain>
        <tissue evidence="3">Muscle</tissue>
    </source>
</reference>
<proteinExistence type="predicted"/>
<comment type="caution">
    <text evidence="3">The sequence shown here is derived from an EMBL/GenBank/DDBJ whole genome shotgun (WGS) entry which is preliminary data.</text>
</comment>
<evidence type="ECO:0000256" key="1">
    <source>
        <dbReference type="SAM" id="MobiDB-lite"/>
    </source>
</evidence>
<dbReference type="EMBL" id="JAHRIQ010031953">
    <property type="protein sequence ID" value="MEQ2231276.1"/>
    <property type="molecule type" value="Genomic_DNA"/>
</dbReference>
<accession>A0ABV0TGZ8</accession>
<feature type="chain" id="PRO_5047025398" evidence="2">
    <location>
        <begin position="20"/>
        <end position="109"/>
    </location>
</feature>
<dbReference type="Proteomes" id="UP001482620">
    <property type="component" value="Unassembled WGS sequence"/>
</dbReference>
<feature type="region of interest" description="Disordered" evidence="1">
    <location>
        <begin position="90"/>
        <end position="109"/>
    </location>
</feature>